<keyword evidence="1" id="KW-0521">NADP</keyword>
<sequence length="250" mass="28197">MPQAEMKVYLLRYTPVPEEIIALAAKLCYSAADMTELAQGIAERDQQPFLQKLMELEHLSPIEHAVFTFGVEGVSRALLAQITRHRIASFSVKSQRYVGEADFCYIIPPRIQELGPEAVAEFERQMAQINQWYRYWQERLGGNKEASNEDARFVLPNAAETKFVVTMNARELLHFFSLRCCNRAQWEIRALAERMLALVKEVAPVLFAQAGPGCLRGPCPEGAMTCGQAARVRASYLGKGGMQQLQKTRL</sequence>
<dbReference type="InterPro" id="IPR003669">
    <property type="entry name" value="Thymidylate_synthase_ThyX"/>
</dbReference>
<keyword evidence="1" id="KW-0545">Nucleotide biosynthesis</keyword>
<gene>
    <name evidence="1" type="primary">thyX</name>
    <name evidence="2" type="ORF">SAMN02745885_02450</name>
</gene>
<dbReference type="SUPFAM" id="SSF69796">
    <property type="entry name" value="Thymidylate synthase-complementing protein Thy1"/>
    <property type="match status" value="1"/>
</dbReference>
<dbReference type="PANTHER" id="PTHR34934:SF1">
    <property type="entry name" value="FLAVIN-DEPENDENT THYMIDYLATE SYNTHASE"/>
    <property type="match status" value="1"/>
</dbReference>
<keyword evidence="3" id="KW-1185">Reference proteome</keyword>
<name>A0A1T4S6G6_9FIRM</name>
<feature type="binding site" description="in other chain" evidence="1">
    <location>
        <position position="152"/>
    </location>
    <ligand>
        <name>dUMP</name>
        <dbReference type="ChEBI" id="CHEBI:246422"/>
        <note>ligand shared between dimeric partners</note>
    </ligand>
</feature>
<organism evidence="2 3">
    <name type="scientific">Carboxydocella sporoproducens DSM 16521</name>
    <dbReference type="NCBI Taxonomy" id="1121270"/>
    <lineage>
        <taxon>Bacteria</taxon>
        <taxon>Bacillati</taxon>
        <taxon>Bacillota</taxon>
        <taxon>Clostridia</taxon>
        <taxon>Eubacteriales</taxon>
        <taxon>Clostridiales Family XVI. Incertae Sedis</taxon>
        <taxon>Carboxydocella</taxon>
    </lineage>
</organism>
<dbReference type="AlphaFoldDB" id="A0A1T4S6G6"/>
<dbReference type="InterPro" id="IPR036098">
    <property type="entry name" value="Thymidylate_synthase_ThyX_sf"/>
</dbReference>
<comment type="pathway">
    <text evidence="1">Pyrimidine metabolism; dTTP biosynthesis.</text>
</comment>
<dbReference type="RefSeq" id="WP_078666437.1">
    <property type="nucleotide sequence ID" value="NZ_FUXM01000044.1"/>
</dbReference>
<feature type="binding site" evidence="1">
    <location>
        <position position="179"/>
    </location>
    <ligand>
        <name>dUMP</name>
        <dbReference type="ChEBI" id="CHEBI:246422"/>
        <note>ligand shared between dimeric partners</note>
    </ligand>
</feature>
<feature type="binding site" evidence="1">
    <location>
        <begin position="81"/>
        <end position="84"/>
    </location>
    <ligand>
        <name>dUMP</name>
        <dbReference type="ChEBI" id="CHEBI:246422"/>
        <note>ligand shared between dimeric partners</note>
    </ligand>
</feature>
<dbReference type="EC" id="2.1.1.148" evidence="1"/>
<feature type="active site" description="Involved in ionization of N3 of dUMP, leading to its activation" evidence="1">
    <location>
        <position position="179"/>
    </location>
</feature>
<feature type="binding site" evidence="1">
    <location>
        <position position="60"/>
    </location>
    <ligand>
        <name>FAD</name>
        <dbReference type="ChEBI" id="CHEBI:57692"/>
        <note>ligand shared between neighboring subunits</note>
    </ligand>
</feature>
<dbReference type="CDD" id="cd20175">
    <property type="entry name" value="ThyX"/>
    <property type="match status" value="1"/>
</dbReference>
<comment type="cofactor">
    <cofactor evidence="1">
        <name>FAD</name>
        <dbReference type="ChEBI" id="CHEBI:57692"/>
    </cofactor>
    <text evidence="1">Binds 4 FAD per tetramer. Each FAD binding site is formed by three monomers.</text>
</comment>
<feature type="binding site" evidence="1">
    <location>
        <begin position="84"/>
        <end position="86"/>
    </location>
    <ligand>
        <name>FAD</name>
        <dbReference type="ChEBI" id="CHEBI:57692"/>
        <note>ligand shared between neighboring subunits</note>
    </ligand>
</feature>
<feature type="binding site" evidence="1">
    <location>
        <begin position="168"/>
        <end position="170"/>
    </location>
    <ligand>
        <name>FAD</name>
        <dbReference type="ChEBI" id="CHEBI:57692"/>
        <note>ligand shared between neighboring subunits</note>
    </ligand>
</feature>
<dbReference type="Proteomes" id="UP000189933">
    <property type="component" value="Unassembled WGS sequence"/>
</dbReference>
<comment type="function">
    <text evidence="1">Catalyzes the reductive methylation of 2'-deoxyuridine-5'-monophosphate (dUMP) to 2'-deoxythymidine-5'-monophosphate (dTMP) while utilizing 5,10-methylenetetrahydrofolate (mTHF) as the methyl donor, and NADPH and FADH(2) as the reductant.</text>
</comment>
<dbReference type="NCBIfam" id="TIGR02170">
    <property type="entry name" value="thyX"/>
    <property type="match status" value="1"/>
</dbReference>
<dbReference type="GO" id="GO:0050797">
    <property type="term" value="F:thymidylate synthase (FAD) activity"/>
    <property type="evidence" value="ECO:0007669"/>
    <property type="project" value="UniProtKB-UniRule"/>
</dbReference>
<comment type="caution">
    <text evidence="1">Lacks conserved residue(s) required for the propagation of feature annotation.</text>
</comment>
<dbReference type="HAMAP" id="MF_01408">
    <property type="entry name" value="ThyX"/>
    <property type="match status" value="1"/>
</dbReference>
<evidence type="ECO:0000313" key="3">
    <source>
        <dbReference type="Proteomes" id="UP000189933"/>
    </source>
</evidence>
<evidence type="ECO:0000313" key="2">
    <source>
        <dbReference type="EMBL" id="SKA23488.1"/>
    </source>
</evidence>
<keyword evidence="1" id="KW-0489">Methyltransferase</keyword>
<dbReference type="EMBL" id="FUXM01000044">
    <property type="protein sequence ID" value="SKA23488.1"/>
    <property type="molecule type" value="Genomic_DNA"/>
</dbReference>
<dbReference type="GO" id="GO:0004799">
    <property type="term" value="F:thymidylate synthase activity"/>
    <property type="evidence" value="ECO:0007669"/>
    <property type="project" value="TreeGrafter"/>
</dbReference>
<accession>A0A1T4S6G6</accession>
<keyword evidence="1" id="KW-0274">FAD</keyword>
<dbReference type="OrthoDB" id="9780625at2"/>
<keyword evidence="1" id="KW-0808">Transferase</keyword>
<dbReference type="Gene3D" id="3.30.1360.170">
    <property type="match status" value="1"/>
</dbReference>
<dbReference type="PROSITE" id="PS51331">
    <property type="entry name" value="THYX"/>
    <property type="match status" value="1"/>
</dbReference>
<reference evidence="3" key="1">
    <citation type="submission" date="2017-02" db="EMBL/GenBank/DDBJ databases">
        <authorList>
            <person name="Varghese N."/>
            <person name="Submissions S."/>
        </authorList>
    </citation>
    <scope>NUCLEOTIDE SEQUENCE [LARGE SCALE GENOMIC DNA]</scope>
    <source>
        <strain evidence="3">DSM 16521</strain>
    </source>
</reference>
<protein>
    <recommendedName>
        <fullName evidence="1">Flavin-dependent thymidylate synthase</fullName>
        <shortName evidence="1">FDTS</shortName>
        <ecNumber evidence="1">2.1.1.148</ecNumber>
    </recommendedName>
    <alternativeName>
        <fullName evidence="1">FAD-dependent thymidylate synthase</fullName>
    </alternativeName>
    <alternativeName>
        <fullName evidence="1">Thymidylate synthase ThyX</fullName>
        <shortName evidence="1">TS</shortName>
        <shortName evidence="1">TSase</shortName>
    </alternativeName>
</protein>
<dbReference type="GO" id="GO:0006231">
    <property type="term" value="P:dTMP biosynthetic process"/>
    <property type="evidence" value="ECO:0007669"/>
    <property type="project" value="UniProtKB-UniRule"/>
</dbReference>
<dbReference type="UniPathway" id="UPA00575"/>
<comment type="similarity">
    <text evidence="1">Belongs to the thymidylate synthase ThyX family.</text>
</comment>
<dbReference type="Pfam" id="PF02511">
    <property type="entry name" value="Thy1"/>
    <property type="match status" value="1"/>
</dbReference>
<keyword evidence="1" id="KW-0285">Flavoprotein</keyword>
<dbReference type="GO" id="GO:0032259">
    <property type="term" value="P:methylation"/>
    <property type="evidence" value="ECO:0007669"/>
    <property type="project" value="UniProtKB-KW"/>
</dbReference>
<dbReference type="GO" id="GO:0050660">
    <property type="term" value="F:flavin adenine dinucleotide binding"/>
    <property type="evidence" value="ECO:0007669"/>
    <property type="project" value="UniProtKB-UniRule"/>
</dbReference>
<dbReference type="GO" id="GO:0006235">
    <property type="term" value="P:dTTP biosynthetic process"/>
    <property type="evidence" value="ECO:0007669"/>
    <property type="project" value="UniProtKB-UniRule"/>
</dbReference>
<comment type="subunit">
    <text evidence="1">Homotetramer.</text>
</comment>
<proteinExistence type="inferred from homology"/>
<comment type="catalytic activity">
    <reaction evidence="1">
        <text>dUMP + (6R)-5,10-methylene-5,6,7,8-tetrahydrofolate + NADPH + H(+) = dTMP + (6S)-5,6,7,8-tetrahydrofolate + NADP(+)</text>
        <dbReference type="Rhea" id="RHEA:29043"/>
        <dbReference type="ChEBI" id="CHEBI:15378"/>
        <dbReference type="ChEBI" id="CHEBI:15636"/>
        <dbReference type="ChEBI" id="CHEBI:57453"/>
        <dbReference type="ChEBI" id="CHEBI:57783"/>
        <dbReference type="ChEBI" id="CHEBI:58349"/>
        <dbReference type="ChEBI" id="CHEBI:63528"/>
        <dbReference type="ChEBI" id="CHEBI:246422"/>
        <dbReference type="EC" id="2.1.1.148"/>
    </reaction>
</comment>
<evidence type="ECO:0000256" key="1">
    <source>
        <dbReference type="HAMAP-Rule" id="MF_01408"/>
    </source>
</evidence>
<dbReference type="GO" id="GO:0070402">
    <property type="term" value="F:NADPH binding"/>
    <property type="evidence" value="ECO:0007669"/>
    <property type="project" value="TreeGrafter"/>
</dbReference>
<dbReference type="PANTHER" id="PTHR34934">
    <property type="entry name" value="FLAVIN-DEPENDENT THYMIDYLATE SYNTHASE"/>
    <property type="match status" value="1"/>
</dbReference>
<feature type="binding site" evidence="1">
    <location>
        <position position="174"/>
    </location>
    <ligand>
        <name>FAD</name>
        <dbReference type="ChEBI" id="CHEBI:57692"/>
        <note>ligand shared between neighboring subunits</note>
    </ligand>
</feature>
<feature type="binding site" description="in other chain" evidence="1">
    <location>
        <begin position="94"/>
        <end position="96"/>
    </location>
    <ligand>
        <name>dUMP</name>
        <dbReference type="ChEBI" id="CHEBI:246422"/>
        <note>ligand shared between dimeric partners</note>
    </ligand>
</feature>